<dbReference type="OrthoDB" id="9764149at2"/>
<evidence type="ECO:0000313" key="13">
    <source>
        <dbReference type="Proteomes" id="UP000273778"/>
    </source>
</evidence>
<dbReference type="InterPro" id="IPR011129">
    <property type="entry name" value="CSD"/>
</dbReference>
<dbReference type="SMART" id="SM00955">
    <property type="entry name" value="RNB"/>
    <property type="match status" value="1"/>
</dbReference>
<dbReference type="PROSITE" id="PS50126">
    <property type="entry name" value="S1"/>
    <property type="match status" value="1"/>
</dbReference>
<comment type="similarity">
    <text evidence="8">Belongs to the RNR ribonuclease family. RNase R subfamily.</text>
</comment>
<protein>
    <recommendedName>
        <fullName evidence="8">Ribonuclease R</fullName>
        <shortName evidence="8">RNase R</shortName>
        <ecNumber evidence="8">3.1.13.1</ecNumber>
    </recommendedName>
</protein>
<gene>
    <name evidence="8" type="primary">rnr</name>
    <name evidence="12" type="ORF">EGC77_08275</name>
    <name evidence="11" type="ORF">EGC80_08075</name>
</gene>
<reference evidence="14" key="2">
    <citation type="submission" date="2018-11" db="EMBL/GenBank/DDBJ databases">
        <title>Shewanella sp. R106.</title>
        <authorList>
            <person name="Hwang Y.J."/>
            <person name="Hwang C.Y."/>
        </authorList>
    </citation>
    <scope>NUCLEOTIDE SEQUENCE [LARGE SCALE GENOMIC DNA]</scope>
    <source>
        <strain evidence="14">R106</strain>
    </source>
</reference>
<feature type="domain" description="S1 motif" evidence="10">
    <location>
        <begin position="644"/>
        <end position="725"/>
    </location>
</feature>
<dbReference type="RefSeq" id="WP_124012468.1">
    <property type="nucleotide sequence ID" value="NZ_CP034073.1"/>
</dbReference>
<evidence type="ECO:0000256" key="6">
    <source>
        <dbReference type="ARBA" id="ARBA00022839"/>
    </source>
</evidence>
<dbReference type="PANTHER" id="PTHR23355">
    <property type="entry name" value="RIBONUCLEASE"/>
    <property type="match status" value="1"/>
</dbReference>
<feature type="region of interest" description="Disordered" evidence="9">
    <location>
        <begin position="726"/>
        <end position="843"/>
    </location>
</feature>
<dbReference type="InterPro" id="IPR004476">
    <property type="entry name" value="RNase_II/RNase_R"/>
</dbReference>
<dbReference type="NCBIfam" id="TIGR00358">
    <property type="entry name" value="3_prime_RNase"/>
    <property type="match status" value="1"/>
</dbReference>
<keyword evidence="7 8" id="KW-0694">RNA-binding</keyword>
<dbReference type="EMBL" id="CP034073">
    <property type="protein sequence ID" value="AZG34883.1"/>
    <property type="molecule type" value="Genomic_DNA"/>
</dbReference>
<dbReference type="GO" id="GO:0008859">
    <property type="term" value="F:exoribonuclease II activity"/>
    <property type="evidence" value="ECO:0007669"/>
    <property type="project" value="UniProtKB-UniRule"/>
</dbReference>
<keyword evidence="5 8" id="KW-0378">Hydrolase</keyword>
<feature type="compositionally biased region" description="Basic and acidic residues" evidence="9">
    <location>
        <begin position="763"/>
        <end position="794"/>
    </location>
</feature>
<evidence type="ECO:0000313" key="11">
    <source>
        <dbReference type="EMBL" id="AZG34883.1"/>
    </source>
</evidence>
<keyword evidence="3 8" id="KW-0963">Cytoplasm</keyword>
<dbReference type="NCBIfam" id="TIGR02063">
    <property type="entry name" value="RNase_R"/>
    <property type="match status" value="1"/>
</dbReference>
<dbReference type="SMART" id="SM00357">
    <property type="entry name" value="CSP"/>
    <property type="match status" value="2"/>
</dbReference>
<dbReference type="PROSITE" id="PS01175">
    <property type="entry name" value="RIBONUCLEASE_II"/>
    <property type="match status" value="1"/>
</dbReference>
<evidence type="ECO:0000313" key="14">
    <source>
        <dbReference type="Proteomes" id="UP000278855"/>
    </source>
</evidence>
<dbReference type="Pfam" id="PF17876">
    <property type="entry name" value="CSD2"/>
    <property type="match status" value="1"/>
</dbReference>
<evidence type="ECO:0000259" key="10">
    <source>
        <dbReference type="PROSITE" id="PS50126"/>
    </source>
</evidence>
<dbReference type="InterPro" id="IPR011805">
    <property type="entry name" value="RNase_R"/>
</dbReference>
<comment type="catalytic activity">
    <reaction evidence="1 8">
        <text>Exonucleolytic cleavage in the 3'- to 5'-direction to yield nucleoside 5'-phosphates.</text>
        <dbReference type="EC" id="3.1.13.1"/>
    </reaction>
</comment>
<dbReference type="InterPro" id="IPR040476">
    <property type="entry name" value="CSD2"/>
</dbReference>
<dbReference type="PANTHER" id="PTHR23355:SF9">
    <property type="entry name" value="DIS3-LIKE EXONUCLEASE 2"/>
    <property type="match status" value="1"/>
</dbReference>
<dbReference type="KEGG" id="spsr:EGC80_08075"/>
<dbReference type="SUPFAM" id="SSF50249">
    <property type="entry name" value="Nucleic acid-binding proteins"/>
    <property type="match status" value="4"/>
</dbReference>
<dbReference type="InterPro" id="IPR012340">
    <property type="entry name" value="NA-bd_OB-fold"/>
</dbReference>
<dbReference type="Gene3D" id="2.40.50.140">
    <property type="entry name" value="Nucleic acid-binding proteins"/>
    <property type="match status" value="2"/>
</dbReference>
<evidence type="ECO:0000256" key="7">
    <source>
        <dbReference type="ARBA" id="ARBA00022884"/>
    </source>
</evidence>
<evidence type="ECO:0000313" key="12">
    <source>
        <dbReference type="EMBL" id="RPA33324.1"/>
    </source>
</evidence>
<comment type="subcellular location">
    <subcellularLocation>
        <location evidence="2 8">Cytoplasm</location>
    </subcellularLocation>
</comment>
<evidence type="ECO:0000256" key="1">
    <source>
        <dbReference type="ARBA" id="ARBA00001849"/>
    </source>
</evidence>
<dbReference type="AlphaFoldDB" id="A0A3N4EWC8"/>
<dbReference type="EC" id="3.1.13.1" evidence="8"/>
<dbReference type="SMART" id="SM00316">
    <property type="entry name" value="S1"/>
    <property type="match status" value="1"/>
</dbReference>
<dbReference type="EMBL" id="RKKB01000002">
    <property type="protein sequence ID" value="RPA33324.1"/>
    <property type="molecule type" value="Genomic_DNA"/>
</dbReference>
<dbReference type="InterPro" id="IPR013668">
    <property type="entry name" value="RNase_R_HTH_12"/>
</dbReference>
<reference evidence="12" key="3">
    <citation type="submission" date="2018-11" db="EMBL/GenBank/DDBJ databases">
        <authorList>
            <person name="Hwang Y.J."/>
            <person name="Hwang C.Y."/>
        </authorList>
    </citation>
    <scope>NUCLEOTIDE SEQUENCE</scope>
    <source>
        <strain evidence="12">R106</strain>
    </source>
</reference>
<dbReference type="HAMAP" id="MF_01895">
    <property type="entry name" value="RNase_R"/>
    <property type="match status" value="1"/>
</dbReference>
<dbReference type="InterPro" id="IPR022966">
    <property type="entry name" value="RNase_II/R_CS"/>
</dbReference>
<dbReference type="InterPro" id="IPR003029">
    <property type="entry name" value="S1_domain"/>
</dbReference>
<keyword evidence="13" id="KW-1185">Reference proteome</keyword>
<dbReference type="Pfam" id="PF00773">
    <property type="entry name" value="RNB"/>
    <property type="match status" value="1"/>
</dbReference>
<dbReference type="GO" id="GO:0003723">
    <property type="term" value="F:RNA binding"/>
    <property type="evidence" value="ECO:0007669"/>
    <property type="project" value="UniProtKB-UniRule"/>
</dbReference>
<dbReference type="Pfam" id="PF08461">
    <property type="entry name" value="WHD_RNase_R"/>
    <property type="match status" value="1"/>
</dbReference>
<evidence type="ECO:0000256" key="2">
    <source>
        <dbReference type="ARBA" id="ARBA00004496"/>
    </source>
</evidence>
<keyword evidence="4 8" id="KW-0540">Nuclease</keyword>
<organism evidence="12 14">
    <name type="scientific">Shewanella psychromarinicola</name>
    <dbReference type="NCBI Taxonomy" id="2487742"/>
    <lineage>
        <taxon>Bacteria</taxon>
        <taxon>Pseudomonadati</taxon>
        <taxon>Pseudomonadota</taxon>
        <taxon>Gammaproteobacteria</taxon>
        <taxon>Alteromonadales</taxon>
        <taxon>Shewanellaceae</taxon>
        <taxon>Shewanella</taxon>
    </lineage>
</organism>
<proteinExistence type="inferred from homology"/>
<dbReference type="NCBIfam" id="NF008648">
    <property type="entry name" value="PRK11642.1"/>
    <property type="match status" value="1"/>
</dbReference>
<evidence type="ECO:0000256" key="4">
    <source>
        <dbReference type="ARBA" id="ARBA00022722"/>
    </source>
</evidence>
<dbReference type="InterPro" id="IPR013223">
    <property type="entry name" value="RNase_B_OB_dom"/>
</dbReference>
<dbReference type="Proteomes" id="UP000273778">
    <property type="component" value="Chromosome"/>
</dbReference>
<evidence type="ECO:0000256" key="3">
    <source>
        <dbReference type="ARBA" id="ARBA00022490"/>
    </source>
</evidence>
<evidence type="ECO:0000256" key="5">
    <source>
        <dbReference type="ARBA" id="ARBA00022801"/>
    </source>
</evidence>
<evidence type="ECO:0000256" key="8">
    <source>
        <dbReference type="HAMAP-Rule" id="MF_01895"/>
    </source>
</evidence>
<accession>A0A3N4EWC8</accession>
<dbReference type="InterPro" id="IPR001900">
    <property type="entry name" value="RNase_II/R"/>
</dbReference>
<dbReference type="Pfam" id="PF00575">
    <property type="entry name" value="S1"/>
    <property type="match status" value="1"/>
</dbReference>
<dbReference type="CDD" id="cd04471">
    <property type="entry name" value="S1_RNase_R"/>
    <property type="match status" value="1"/>
</dbReference>
<name>A0A3N4EWC8_9GAMM</name>
<sequence length="843" mass="94579">MINDPHFEREQDKYDNPIPSREYILEYLRAQKSPVTRDKIAEALTITEEVPLEALRRRLRAMERDGQLVFTRGQSYGLPERMDLLSGTVLGHRDGFGFFKPDEGGDDLFINNRDMLMYFHGDKVLAQKAGTDRRGRREARIVRLVHERTAALVGRYHVDSGMGFVIADDRRITQEILIASEDTFGARAGDVVVVELTRRPGRFVKAAAKVTEVLGKTMAPGMEIEIALRNYDLPHTWSEIIEKKLKRIPDEVTEDDKLGRVDLRHLPLVTIDGEDARDFDDAVYAEAKPSGGWRLWVAIADVSHYVRTDSALDTEAHSRGNSVYFPSQVIPMLPEKISNGLCSLKPQVDRLCMVAEMTISAAGKLSGTKFYSAVMHSHARFTYTQVAAMLEGGAIAPEHEALFPHLLCLQSLYLTLDKRRAERGAIAFETLETQFIFNEQRKIDKIVPRGRNQAHKIIEECMILANVASAKFVKKHKGEVLYRVHEAPSAQKLANFKEFLAERGLSMDGGLEPTPTDYQNIMLKIADRPDFELIQVMLLRSMRQAVYSPDNEGHFGLALEAYSHFTSPIRRYPDLVLHRVIKYLLAKEQGDVNDKWTRDGGYLYQLEELDLLGEECSTTERRADEATRDVSDWLKCEYMQDHVGDTFDAVIASVTSFGLFVRLNELFIDGLVHISSLASDYYKFDPMRQRLIGENTRQVYQVGDEVTVKVAAVNLDDRQIDLLMVGDNSKGAGKPARKGSKPSTARERVNAEGAKSARGKSTGKSDKPKSDKPKSDKPKSDKPKSDKPKSDKPKPSKRRSSGKASSPAAKPAVANNSSAVEQKADATKPNSSVKKNPAKRSKR</sequence>
<keyword evidence="6 8" id="KW-0269">Exonuclease</keyword>
<reference evidence="11 13" key="1">
    <citation type="submission" date="2018-11" db="EMBL/GenBank/DDBJ databases">
        <title>Shewanella sp. M2.</title>
        <authorList>
            <person name="Hwang Y.J."/>
            <person name="Hwang C.Y."/>
        </authorList>
    </citation>
    <scope>NUCLEOTIDE SEQUENCE [LARGE SCALE GENOMIC DNA]</scope>
    <source>
        <strain evidence="11 13">M2</strain>
    </source>
</reference>
<feature type="compositionally biased region" description="Low complexity" evidence="9">
    <location>
        <begin position="802"/>
        <end position="812"/>
    </location>
</feature>
<dbReference type="GO" id="GO:0005829">
    <property type="term" value="C:cytosol"/>
    <property type="evidence" value="ECO:0007669"/>
    <property type="project" value="TreeGrafter"/>
</dbReference>
<dbReference type="InterPro" id="IPR050180">
    <property type="entry name" value="RNR_Ribonuclease"/>
</dbReference>
<dbReference type="GO" id="GO:0006402">
    <property type="term" value="P:mRNA catabolic process"/>
    <property type="evidence" value="ECO:0007669"/>
    <property type="project" value="TreeGrafter"/>
</dbReference>
<dbReference type="Pfam" id="PF08206">
    <property type="entry name" value="OB_RNB"/>
    <property type="match status" value="1"/>
</dbReference>
<comment type="function">
    <text evidence="8">3'-5' exoribonuclease that releases 5'-nucleoside monophosphates and is involved in maturation of structured RNAs.</text>
</comment>
<evidence type="ECO:0000256" key="9">
    <source>
        <dbReference type="SAM" id="MobiDB-lite"/>
    </source>
</evidence>
<dbReference type="Proteomes" id="UP000278855">
    <property type="component" value="Unassembled WGS sequence"/>
</dbReference>